<sequence>MSSQLNCGTGSSIVKTDSFSSTDGPLMGAVDPPCNPSSSDSRPTPLSQEPSSSTHNKTLTHSVHSASSLTNGLAHGHSRSKKANHIGMLRMKNFQDFLNESSPGVEI</sequence>
<protein>
    <submittedName>
        <fullName evidence="2">Uncharacterized protein</fullName>
    </submittedName>
</protein>
<proteinExistence type="predicted"/>
<feature type="region of interest" description="Disordered" evidence="1">
    <location>
        <begin position="1"/>
        <end position="87"/>
    </location>
</feature>
<accession>A0A7J7JT09</accession>
<dbReference type="AlphaFoldDB" id="A0A7J7JT09"/>
<organism evidence="2 3">
    <name type="scientific">Bugula neritina</name>
    <name type="common">Brown bryozoan</name>
    <name type="synonym">Sertularia neritina</name>
    <dbReference type="NCBI Taxonomy" id="10212"/>
    <lineage>
        <taxon>Eukaryota</taxon>
        <taxon>Metazoa</taxon>
        <taxon>Spiralia</taxon>
        <taxon>Lophotrochozoa</taxon>
        <taxon>Bryozoa</taxon>
        <taxon>Gymnolaemata</taxon>
        <taxon>Cheilostomatida</taxon>
        <taxon>Flustrina</taxon>
        <taxon>Buguloidea</taxon>
        <taxon>Bugulidae</taxon>
        <taxon>Bugula</taxon>
    </lineage>
</organism>
<dbReference type="Proteomes" id="UP000593567">
    <property type="component" value="Unassembled WGS sequence"/>
</dbReference>
<feature type="compositionally biased region" description="Polar residues" evidence="1">
    <location>
        <begin position="1"/>
        <end position="23"/>
    </location>
</feature>
<dbReference type="EMBL" id="VXIV02001860">
    <property type="protein sequence ID" value="KAF6029043.1"/>
    <property type="molecule type" value="Genomic_DNA"/>
</dbReference>
<gene>
    <name evidence="2" type="ORF">EB796_012653</name>
</gene>
<keyword evidence="3" id="KW-1185">Reference proteome</keyword>
<comment type="caution">
    <text evidence="2">The sequence shown here is derived from an EMBL/GenBank/DDBJ whole genome shotgun (WGS) entry which is preliminary data.</text>
</comment>
<name>A0A7J7JT09_BUGNE</name>
<evidence type="ECO:0000313" key="2">
    <source>
        <dbReference type="EMBL" id="KAF6029043.1"/>
    </source>
</evidence>
<evidence type="ECO:0000256" key="1">
    <source>
        <dbReference type="SAM" id="MobiDB-lite"/>
    </source>
</evidence>
<evidence type="ECO:0000313" key="3">
    <source>
        <dbReference type="Proteomes" id="UP000593567"/>
    </source>
</evidence>
<reference evidence="2" key="1">
    <citation type="submission" date="2020-06" db="EMBL/GenBank/DDBJ databases">
        <title>Draft genome of Bugula neritina, a colonial animal packing powerful symbionts and potential medicines.</title>
        <authorList>
            <person name="Rayko M."/>
        </authorList>
    </citation>
    <scope>NUCLEOTIDE SEQUENCE [LARGE SCALE GENOMIC DNA]</scope>
    <source>
        <strain evidence="2">Kwan_BN1</strain>
    </source>
</reference>
<feature type="compositionally biased region" description="Polar residues" evidence="1">
    <location>
        <begin position="36"/>
        <end position="71"/>
    </location>
</feature>